<name>A0A139H896_9PEZI</name>
<dbReference type="GO" id="GO:0071555">
    <property type="term" value="P:cell wall organization"/>
    <property type="evidence" value="ECO:0007669"/>
    <property type="project" value="TreeGrafter"/>
</dbReference>
<dbReference type="SUPFAM" id="SSF51445">
    <property type="entry name" value="(Trans)glycosidases"/>
    <property type="match status" value="1"/>
</dbReference>
<sequence>MGYYTAAALLGLAASASAAVHHHNHAALHKKGVEHGPEPYGPPVQYVTPIPVASALTPNATSCGCTTYTTTWYGPPTLGPEPPPASNTSTSTSYPSASVPSIPATTYSVSTTTTEAPKPTTPAAPETPKSPEQPAAPQPHAPQSYGGSSNKGGVDVNHDGTDDSAYGVGTITPNGNQWAMTYTPYAESGGCKSADEVNQDIGSIKQKGFTTVRIYATDCSGLINVGNACKQHGMKLLAGIFIDASGLGKAHEQLNDIANWGKQGNWNLVQMVVAGNEAVFQGAVSASDLAGFIGEAKSTLKSAGYGGPVTTTEPLNIIQANAGTLCPVVDIVAANIHPFFNGGFAASEAGDFVAGQIAELEKTCGGNKPTYNLETGWPSGGQPNGKAVPGVAEQKAAIDSIVAKVGSKSAIFSFSNDKWKAPGQYGVEQNFGCSHLFS</sequence>
<evidence type="ECO:0000256" key="13">
    <source>
        <dbReference type="SAM" id="MobiDB-lite"/>
    </source>
</evidence>
<dbReference type="Proteomes" id="UP000070133">
    <property type="component" value="Unassembled WGS sequence"/>
</dbReference>
<evidence type="ECO:0000256" key="3">
    <source>
        <dbReference type="ARBA" id="ARBA00022512"/>
    </source>
</evidence>
<proteinExistence type="inferred from homology"/>
<keyword evidence="3" id="KW-0134">Cell wall</keyword>
<dbReference type="GO" id="GO:0005576">
    <property type="term" value="C:extracellular region"/>
    <property type="evidence" value="ECO:0007669"/>
    <property type="project" value="TreeGrafter"/>
</dbReference>
<evidence type="ECO:0000256" key="2">
    <source>
        <dbReference type="ARBA" id="ARBA00008773"/>
    </source>
</evidence>
<dbReference type="PANTHER" id="PTHR16631:SF24">
    <property type="entry name" value="FAMILY 17 GLUCOSIDASE SCW11-RELATED"/>
    <property type="match status" value="1"/>
</dbReference>
<dbReference type="InterPro" id="IPR050732">
    <property type="entry name" value="Beta-glucan_modifiers"/>
</dbReference>
<comment type="similarity">
    <text evidence="2">Belongs to the glycosyl hydrolase 17 family.</text>
</comment>
<gene>
    <name evidence="15" type="ORF">AC578_4299</name>
</gene>
<feature type="signal peptide" evidence="14">
    <location>
        <begin position="1"/>
        <end position="18"/>
    </location>
</feature>
<evidence type="ECO:0000256" key="5">
    <source>
        <dbReference type="ARBA" id="ARBA00022729"/>
    </source>
</evidence>
<dbReference type="AlphaFoldDB" id="A0A139H896"/>
<comment type="caution">
    <text evidence="15">The sequence shown here is derived from an EMBL/GenBank/DDBJ whole genome shotgun (WGS) entry which is preliminary data.</text>
</comment>
<evidence type="ECO:0000313" key="16">
    <source>
        <dbReference type="Proteomes" id="UP000070133"/>
    </source>
</evidence>
<dbReference type="EMBL" id="LFZN01000110">
    <property type="protein sequence ID" value="KXS98598.1"/>
    <property type="molecule type" value="Genomic_DNA"/>
</dbReference>
<dbReference type="InterPro" id="IPR017853">
    <property type="entry name" value="GH"/>
</dbReference>
<comment type="function">
    <text evidence="8">Beta-glucosidases are one of a number of cellulolytic enzymes involved in the degradation of cellulosic biomass. Catalyzes the last step releasing glucose from the inhibitory cellobiose.</text>
</comment>
<dbReference type="PANTHER" id="PTHR16631">
    <property type="entry name" value="GLUCAN 1,3-BETA-GLUCOSIDASE"/>
    <property type="match status" value="1"/>
</dbReference>
<evidence type="ECO:0000256" key="14">
    <source>
        <dbReference type="SAM" id="SignalP"/>
    </source>
</evidence>
<feature type="compositionally biased region" description="Low complexity" evidence="13">
    <location>
        <begin position="86"/>
        <end position="133"/>
    </location>
</feature>
<dbReference type="Gene3D" id="3.20.20.80">
    <property type="entry name" value="Glycosidases"/>
    <property type="match status" value="1"/>
</dbReference>
<keyword evidence="16" id="KW-1185">Reference proteome</keyword>
<reference evidence="15 16" key="1">
    <citation type="submission" date="2015-07" db="EMBL/GenBank/DDBJ databases">
        <title>Comparative genomics of the Sigatoka disease complex on banana suggests a link between parallel evolutionary changes in Pseudocercospora fijiensis and Pseudocercospora eumusae and increased virulence on the banana host.</title>
        <authorList>
            <person name="Chang T.-C."/>
            <person name="Salvucci A."/>
            <person name="Crous P.W."/>
            <person name="Stergiopoulos I."/>
        </authorList>
    </citation>
    <scope>NUCLEOTIDE SEQUENCE [LARGE SCALE GENOMIC DNA]</scope>
    <source>
        <strain evidence="15 16">CBS 114824</strain>
    </source>
</reference>
<evidence type="ECO:0000256" key="4">
    <source>
        <dbReference type="ARBA" id="ARBA00022525"/>
    </source>
</evidence>
<organism evidence="15 16">
    <name type="scientific">Pseudocercospora eumusae</name>
    <dbReference type="NCBI Taxonomy" id="321146"/>
    <lineage>
        <taxon>Eukaryota</taxon>
        <taxon>Fungi</taxon>
        <taxon>Dikarya</taxon>
        <taxon>Ascomycota</taxon>
        <taxon>Pezizomycotina</taxon>
        <taxon>Dothideomycetes</taxon>
        <taxon>Dothideomycetidae</taxon>
        <taxon>Mycosphaerellales</taxon>
        <taxon>Mycosphaerellaceae</taxon>
        <taxon>Pseudocercospora</taxon>
    </lineage>
</organism>
<evidence type="ECO:0000256" key="10">
    <source>
        <dbReference type="ARBA" id="ARBA00041495"/>
    </source>
</evidence>
<evidence type="ECO:0000256" key="6">
    <source>
        <dbReference type="ARBA" id="ARBA00022801"/>
    </source>
</evidence>
<keyword evidence="4" id="KW-0964">Secreted</keyword>
<evidence type="ECO:0000313" key="15">
    <source>
        <dbReference type="EMBL" id="KXS98598.1"/>
    </source>
</evidence>
<feature type="region of interest" description="Disordered" evidence="13">
    <location>
        <begin position="76"/>
        <end position="173"/>
    </location>
</feature>
<dbReference type="GO" id="GO:0009986">
    <property type="term" value="C:cell surface"/>
    <property type="evidence" value="ECO:0007669"/>
    <property type="project" value="TreeGrafter"/>
</dbReference>
<evidence type="ECO:0000256" key="9">
    <source>
        <dbReference type="ARBA" id="ARBA00039284"/>
    </source>
</evidence>
<dbReference type="STRING" id="321146.A0A139H896"/>
<keyword evidence="5 14" id="KW-0732">Signal</keyword>
<feature type="chain" id="PRO_5007806364" description="Probable beta-glucosidase btgE" evidence="14">
    <location>
        <begin position="19"/>
        <end position="438"/>
    </location>
</feature>
<evidence type="ECO:0000256" key="11">
    <source>
        <dbReference type="ARBA" id="ARBA00041516"/>
    </source>
</evidence>
<dbReference type="OrthoDB" id="4082933at2759"/>
<dbReference type="GO" id="GO:0009277">
    <property type="term" value="C:fungal-type cell wall"/>
    <property type="evidence" value="ECO:0007669"/>
    <property type="project" value="TreeGrafter"/>
</dbReference>
<protein>
    <recommendedName>
        <fullName evidence="9">Probable beta-glucosidase btgE</fullName>
    </recommendedName>
    <alternativeName>
        <fullName evidence="10">Beta-D-glucoside glucohydrolase btgE</fullName>
    </alternativeName>
    <alternativeName>
        <fullName evidence="12">Cellobiase btgE</fullName>
    </alternativeName>
    <alternativeName>
        <fullName evidence="11">Gentiobiase btgE</fullName>
    </alternativeName>
</protein>
<keyword evidence="6" id="KW-0378">Hydrolase</keyword>
<evidence type="ECO:0000256" key="7">
    <source>
        <dbReference type="ARBA" id="ARBA00023295"/>
    </source>
</evidence>
<dbReference type="GO" id="GO:0042973">
    <property type="term" value="F:glucan endo-1,3-beta-D-glucosidase activity"/>
    <property type="evidence" value="ECO:0007669"/>
    <property type="project" value="TreeGrafter"/>
</dbReference>
<comment type="subcellular location">
    <subcellularLocation>
        <location evidence="1">Secreted</location>
        <location evidence="1">Cell wall</location>
    </subcellularLocation>
</comment>
<accession>A0A139H896</accession>
<evidence type="ECO:0000256" key="8">
    <source>
        <dbReference type="ARBA" id="ARBA00024983"/>
    </source>
</evidence>
<evidence type="ECO:0000256" key="1">
    <source>
        <dbReference type="ARBA" id="ARBA00004191"/>
    </source>
</evidence>
<keyword evidence="7" id="KW-0326">Glycosidase</keyword>
<evidence type="ECO:0000256" key="12">
    <source>
        <dbReference type="ARBA" id="ARBA00042762"/>
    </source>
</evidence>